<accession>A0A2N0QPL4</accession>
<evidence type="ECO:0000313" key="2">
    <source>
        <dbReference type="EMBL" id="PKC52986.1"/>
    </source>
</evidence>
<dbReference type="VEuPathDB" id="FungiDB:FUN_018821"/>
<gene>
    <name evidence="2" type="ORF">RhiirA1_480260</name>
</gene>
<reference evidence="2 3" key="1">
    <citation type="submission" date="2017-10" db="EMBL/GenBank/DDBJ databases">
        <title>Extensive intraspecific genome diversity in a model arbuscular mycorrhizal fungus.</title>
        <authorList>
            <person name="Chen E.C.H."/>
            <person name="Morin E."/>
            <person name="Baudet D."/>
            <person name="Noel J."/>
            <person name="Ndikumana S."/>
            <person name="Charron P."/>
            <person name="St-Onge C."/>
            <person name="Giorgi J."/>
            <person name="Grigoriev I.V."/>
            <person name="Roux C."/>
            <person name="Martin F.M."/>
            <person name="Corradi N."/>
        </authorList>
    </citation>
    <scope>NUCLEOTIDE SEQUENCE [LARGE SCALE GENOMIC DNA]</scope>
    <source>
        <strain evidence="2 3">A1</strain>
    </source>
</reference>
<proteinExistence type="predicted"/>
<feature type="domain" description="Reverse transcriptase" evidence="1">
    <location>
        <begin position="1"/>
        <end position="188"/>
    </location>
</feature>
<dbReference type="VEuPathDB" id="FungiDB:RhiirA1_480260"/>
<dbReference type="Proteomes" id="UP000232688">
    <property type="component" value="Unassembled WGS sequence"/>
</dbReference>
<dbReference type="AlphaFoldDB" id="A0A2N0QPL4"/>
<dbReference type="EMBL" id="LLXH01004836">
    <property type="protein sequence ID" value="PKC52986.1"/>
    <property type="molecule type" value="Genomic_DNA"/>
</dbReference>
<organism evidence="2 3">
    <name type="scientific">Rhizophagus irregularis</name>
    <dbReference type="NCBI Taxonomy" id="588596"/>
    <lineage>
        <taxon>Eukaryota</taxon>
        <taxon>Fungi</taxon>
        <taxon>Fungi incertae sedis</taxon>
        <taxon>Mucoromycota</taxon>
        <taxon>Glomeromycotina</taxon>
        <taxon>Glomeromycetes</taxon>
        <taxon>Glomerales</taxon>
        <taxon>Glomeraceae</taxon>
        <taxon>Rhizophagus</taxon>
    </lineage>
</organism>
<dbReference type="InterPro" id="IPR000477">
    <property type="entry name" value="RT_dom"/>
</dbReference>
<reference evidence="2 3" key="2">
    <citation type="submission" date="2017-10" db="EMBL/GenBank/DDBJ databases">
        <title>Genome analyses suggest a sexual origin of heterokaryosis in a supposedly ancient asexual fungus.</title>
        <authorList>
            <person name="Corradi N."/>
            <person name="Sedzielewska K."/>
            <person name="Noel J."/>
            <person name="Charron P."/>
            <person name="Farinelli L."/>
            <person name="Marton T."/>
            <person name="Kruger M."/>
            <person name="Pelin A."/>
            <person name="Brachmann A."/>
            <person name="Corradi N."/>
        </authorList>
    </citation>
    <scope>NUCLEOTIDE SEQUENCE [LARGE SCALE GENOMIC DNA]</scope>
    <source>
        <strain evidence="2 3">A1</strain>
    </source>
</reference>
<sequence>MLRFALERIRLPASAVKFILSLFTKRINRVFTAHGSTPAYRVRIGIDQGEVISPLLWVIYIDPLLTVLKNEMIDPYVLSTPSLIDSPNPSLDLKINNLVFMDDSTLISSSKAGMEFMLSITEEFYQINNTSANHNKYVLITNSLPLTMNSTLSPITFNLDLSSLNSIPSITITPISMTTSFHFLGVWFNIKSSRDFVKKQLKRECCFFAATIRPAKLSSKQVMYLHNTVLIPKLEYRMQVTHLSESDCHLITRSIRSVVKHKANFSRSLPNPILFLSQALGLINLFAHQRQYHITNLFLMANSSSFFIQSLFIYRLCLIQYNFLISISFLLIKDWSIWSSLLLFKKDYIACTIALLTSTPFRLLHTQFSKLLNLSLLDEHVPLFECMTPKAFKAYFPILRK</sequence>
<dbReference type="Pfam" id="PF00078">
    <property type="entry name" value="RVT_1"/>
    <property type="match status" value="1"/>
</dbReference>
<dbReference type="VEuPathDB" id="FungiDB:RhiirFUN_002266"/>
<protein>
    <recommendedName>
        <fullName evidence="1">Reverse transcriptase domain-containing protein</fullName>
    </recommendedName>
</protein>
<evidence type="ECO:0000313" key="3">
    <source>
        <dbReference type="Proteomes" id="UP000232688"/>
    </source>
</evidence>
<name>A0A2N0QPL4_9GLOM</name>
<dbReference type="PROSITE" id="PS50878">
    <property type="entry name" value="RT_POL"/>
    <property type="match status" value="1"/>
</dbReference>
<evidence type="ECO:0000259" key="1">
    <source>
        <dbReference type="PROSITE" id="PS50878"/>
    </source>
</evidence>
<comment type="caution">
    <text evidence="2">The sequence shown here is derived from an EMBL/GenBank/DDBJ whole genome shotgun (WGS) entry which is preliminary data.</text>
</comment>